<evidence type="ECO:0000313" key="2">
    <source>
        <dbReference type="EMBL" id="TGN99786.1"/>
    </source>
</evidence>
<keyword evidence="1" id="KW-0175">Coiled coil</keyword>
<feature type="non-terminal residue" evidence="2">
    <location>
        <position position="782"/>
    </location>
</feature>
<accession>A0A4E0RB19</accession>
<name>A0A4E0RB19_9GAMM</name>
<comment type="caution">
    <text evidence="2">The sequence shown here is derived from an EMBL/GenBank/DDBJ whole genome shotgun (WGS) entry which is preliminary data.</text>
</comment>
<evidence type="ECO:0000313" key="3">
    <source>
        <dbReference type="Proteomes" id="UP000030428"/>
    </source>
</evidence>
<dbReference type="Proteomes" id="UP000030428">
    <property type="component" value="Unassembled WGS sequence"/>
</dbReference>
<organism evidence="2 3">
    <name type="scientific">Candidatus Thiomargarita nelsonii</name>
    <dbReference type="NCBI Taxonomy" id="1003181"/>
    <lineage>
        <taxon>Bacteria</taxon>
        <taxon>Pseudomonadati</taxon>
        <taxon>Pseudomonadota</taxon>
        <taxon>Gammaproteobacteria</taxon>
        <taxon>Thiotrichales</taxon>
        <taxon>Thiotrichaceae</taxon>
        <taxon>Thiomargarita</taxon>
    </lineage>
</organism>
<protein>
    <submittedName>
        <fullName evidence="2">Uncharacterized protein</fullName>
    </submittedName>
</protein>
<proteinExistence type="predicted"/>
<dbReference type="AlphaFoldDB" id="A0A4E0RB19"/>
<feature type="coiled-coil region" evidence="1">
    <location>
        <begin position="599"/>
        <end position="657"/>
    </location>
</feature>
<sequence>LADGIRLYITYGIPIVVVLDANGYATIVPILRTQYPQIEGIIVCDNDAHKYHKMDNVGILKGINAAQKSNFKIIIPQYSLNSAEKKPTDVCDLYALYGENAVQALLDSAIEPLTGFAWQCTKLNYIGLRDSKITKPLYQSVLELCISGAKQTPLRALADVEKEIFETIKKQHPRLSDYAAYNETKLIKYAHKILHQQYNKLIQKSIIAQDSLPDDVQIVSFDLQHIDNKLRIPPKINEQIINAQTGLHILMSPKDTGKTFSIIKPAVKLARQNLDFPVGVTPYIVLSRDVSSKCDSTNYQDIAHIADAEKADSLAVTINSLTHPRLAPLINKSNFFYADEIDAVYDACTIGTVKKEKRKPLFDFLQKKLGTKKAIVTGADIDKLCLQFLLKTRPHDEITIYIAKPARTLAEKTLYLYENSNTLRATLHQALQNGDKCIFCSDSVSKVEQTQKFAEKVGKKGQAITKKNSGASLTQDFTANINDRVQEIDFFFFSPSVAKGFSIDTPHFQKTFGQYNGEADTFSFEQMLFRGRNVNEIHIAACNRTNNIQHQKFEQDLKEARNEAFLSVQKTAEILTNNQFEIGIKLPQSAFEFSDFDQLRIATLKIQKYERDANLLIRRLIAQGMEIKYVSFDKQEKAKAKVEMRVLKQEVNQAEIDKITQANQELMQTSHEEIKAIVRQSLQNPYTPLTPLEQAALLRIRYNTDSVDSALIQHDKNDGYYASLRLEKTLSTREQAIQLDYWEINNLPPSLMEHHRIHQTFNALLLLGLKLDFDKEYQPIKP</sequence>
<keyword evidence="3" id="KW-1185">Reference proteome</keyword>
<feature type="non-terminal residue" evidence="2">
    <location>
        <position position="1"/>
    </location>
</feature>
<evidence type="ECO:0000256" key="1">
    <source>
        <dbReference type="SAM" id="Coils"/>
    </source>
</evidence>
<reference evidence="2 3" key="1">
    <citation type="journal article" date="2016" name="Front. Microbiol.">
        <title>Single-Cell (Meta-)Genomics of a Dimorphic Candidatus Thiomargarita nelsonii Reveals Genomic Plasticity.</title>
        <authorList>
            <person name="Flood B.E."/>
            <person name="Fliss P."/>
            <person name="Jones D.S."/>
            <person name="Dick G.J."/>
            <person name="Jain S."/>
            <person name="Kaster A.K."/>
            <person name="Winkel M."/>
            <person name="Mussmann M."/>
            <person name="Bailey J."/>
        </authorList>
    </citation>
    <scope>NUCLEOTIDE SEQUENCE [LARGE SCALE GENOMIC DNA]</scope>
    <source>
        <strain evidence="2">Hydrate Ridge</strain>
    </source>
</reference>
<dbReference type="EMBL" id="JSZA02000353">
    <property type="protein sequence ID" value="TGN99786.1"/>
    <property type="molecule type" value="Genomic_DNA"/>
</dbReference>
<gene>
    <name evidence="2" type="ORF">PN36_33505</name>
</gene>